<feature type="non-terminal residue" evidence="2">
    <location>
        <position position="977"/>
    </location>
</feature>
<feature type="compositionally biased region" description="Polar residues" evidence="1">
    <location>
        <begin position="18"/>
        <end position="33"/>
    </location>
</feature>
<gene>
    <name evidence="2" type="ORF">CSUI_005801</name>
</gene>
<dbReference type="RefSeq" id="XP_067922051.1">
    <property type="nucleotide sequence ID" value="XM_068065971.1"/>
</dbReference>
<comment type="caution">
    <text evidence="2">The sequence shown here is derived from an EMBL/GenBank/DDBJ whole genome shotgun (WGS) entry which is preliminary data.</text>
</comment>
<feature type="compositionally biased region" description="Basic and acidic residues" evidence="1">
    <location>
        <begin position="741"/>
        <end position="750"/>
    </location>
</feature>
<feature type="compositionally biased region" description="Basic and acidic residues" evidence="1">
    <location>
        <begin position="940"/>
        <end position="955"/>
    </location>
</feature>
<feature type="compositionally biased region" description="Low complexity" evidence="1">
    <location>
        <begin position="239"/>
        <end position="262"/>
    </location>
</feature>
<dbReference type="EMBL" id="MIGC01002811">
    <property type="protein sequence ID" value="PHJ20363.1"/>
    <property type="molecule type" value="Genomic_DNA"/>
</dbReference>
<organism evidence="2 3">
    <name type="scientific">Cystoisospora suis</name>
    <dbReference type="NCBI Taxonomy" id="483139"/>
    <lineage>
        <taxon>Eukaryota</taxon>
        <taxon>Sar</taxon>
        <taxon>Alveolata</taxon>
        <taxon>Apicomplexa</taxon>
        <taxon>Conoidasida</taxon>
        <taxon>Coccidia</taxon>
        <taxon>Eucoccidiorida</taxon>
        <taxon>Eimeriorina</taxon>
        <taxon>Sarcocystidae</taxon>
        <taxon>Cystoisospora</taxon>
    </lineage>
</organism>
<feature type="region of interest" description="Disordered" evidence="1">
    <location>
        <begin position="827"/>
        <end position="977"/>
    </location>
</feature>
<feature type="region of interest" description="Disordered" evidence="1">
    <location>
        <begin position="683"/>
        <end position="812"/>
    </location>
</feature>
<evidence type="ECO:0000256" key="1">
    <source>
        <dbReference type="SAM" id="MobiDB-lite"/>
    </source>
</evidence>
<feature type="compositionally biased region" description="Basic and acidic residues" evidence="1">
    <location>
        <begin position="264"/>
        <end position="286"/>
    </location>
</feature>
<feature type="compositionally biased region" description="Basic and acidic residues" evidence="1">
    <location>
        <begin position="860"/>
        <end position="876"/>
    </location>
</feature>
<reference evidence="2 3" key="1">
    <citation type="journal article" date="2017" name="Int. J. Parasitol.">
        <title>The genome of the protozoan parasite Cystoisospora suis and a reverse vaccinology approach to identify vaccine candidates.</title>
        <authorList>
            <person name="Palmieri N."/>
            <person name="Shrestha A."/>
            <person name="Ruttkowski B."/>
            <person name="Beck T."/>
            <person name="Vogl C."/>
            <person name="Tomley F."/>
            <person name="Blake D.P."/>
            <person name="Joachim A."/>
        </authorList>
    </citation>
    <scope>NUCLEOTIDE SEQUENCE [LARGE SCALE GENOMIC DNA]</scope>
    <source>
        <strain evidence="2 3">Wien I</strain>
    </source>
</reference>
<feature type="compositionally biased region" description="Basic and acidic residues" evidence="1">
    <location>
        <begin position="447"/>
        <end position="457"/>
    </location>
</feature>
<dbReference type="VEuPathDB" id="ToxoDB:CSUI_005801"/>
<feature type="compositionally biased region" description="Low complexity" evidence="1">
    <location>
        <begin position="408"/>
        <end position="420"/>
    </location>
</feature>
<evidence type="ECO:0000313" key="3">
    <source>
        <dbReference type="Proteomes" id="UP000221165"/>
    </source>
</evidence>
<keyword evidence="3" id="KW-1185">Reference proteome</keyword>
<feature type="compositionally biased region" description="Basic residues" evidence="1">
    <location>
        <begin position="206"/>
        <end position="215"/>
    </location>
</feature>
<sequence>SSSSSNGGCVNPKKNDDASTTSGGRKSFLSTPQHHAGGITRTSQLGVPFGSPGLAAPPELPEDNCCSPSNGGRIQQGGEGEENVSSLSASSSSKATGKGGVDQGSQPSHPSTITTTTTQTTPGYCLSDATTPGGGGGASASSPITRLNGLSAGGAPTTTISEGRREGSAYQQQPQQKGSDGVVSSSVIGDPSFLAMCASGVIKDSRKPKRQHHRRYQDPSQRSDTPGATGGGGAGGGITSSPAAPPSSGLPQEGLLLPLQQGGKKGDHSHYDKRTPSHERPGHKTEPPQGLYDKNRTKAPKRYSSSSSGGNSVRIPPLPPIPPSHLSQEEGAETGGRTGGFRSRRSAPSVASSSSASSSPLRKRFFVSSSSGSSCSPTKGRSSPPSSPLRLCAEALLQPREAPPPPASSHVSSSPPSSARRTTKRLWRFRRRSHSRDSSSRAPIGETGRRDSLREEGSSSSSPPLPSDRMSTITTATPFDPSEETPTGGHPYYQHLAIERSSAKAGEQQEHAIYRHCEEEKEEERYEREREMLQEERERKEDRRLRACCCRPSRLGSKSSQNGGEARWREEEEAQDEQLNRRSSGTSGFDSSSPRPFEERIATDAFHSPCGQAGEGGVAERSTRDDDRGGREGRVGDQGDDRHEKTPPLFSVEGGYSTSVGLQGGGGDEAFLNERLRDCKVTLGERSSPGVTGPLPSYEEESHRLRQEANPLGRGFTCPFPPGGSSVGCHLRGGLNPSSIPKEEREDRNKSSQATAGDSACSSSSTPPPGGEETRSSIETPSYALPPRRYRSSLSGGGERGQRAAMNRPSPLHWHHRYFVASTFSPSLARRGDKGGDPRHQTLTSSILTSAPPMGGEATMLKDRRQSSMLSERSRIDTFSVPQQPSPRVDLDDEDVHHTIPTSATPSSSAPNKSRWGRIKRRSEDVGKGTGCRLLDQDTQEYRDFQLEGGEDRSRHSSTASRHAAGVFSWTHSSSLP</sequence>
<feature type="compositionally biased region" description="Low complexity" evidence="1">
    <location>
        <begin position="368"/>
        <end position="384"/>
    </location>
</feature>
<feature type="compositionally biased region" description="Basic and acidic residues" evidence="1">
    <location>
        <begin position="621"/>
        <end position="646"/>
    </location>
</feature>
<feature type="compositionally biased region" description="Basic and acidic residues" evidence="1">
    <location>
        <begin position="497"/>
        <end position="545"/>
    </location>
</feature>
<feature type="compositionally biased region" description="Low complexity" evidence="1">
    <location>
        <begin position="112"/>
        <end position="121"/>
    </location>
</feature>
<feature type="compositionally biased region" description="Basic residues" evidence="1">
    <location>
        <begin position="421"/>
        <end position="434"/>
    </location>
</feature>
<feature type="non-terminal residue" evidence="2">
    <location>
        <position position="1"/>
    </location>
</feature>
<feature type="compositionally biased region" description="Low complexity" evidence="1">
    <location>
        <begin position="346"/>
        <end position="360"/>
    </location>
</feature>
<dbReference type="AlphaFoldDB" id="A0A2C6KWN1"/>
<feature type="compositionally biased region" description="Basic and acidic residues" evidence="1">
    <location>
        <begin position="830"/>
        <end position="840"/>
    </location>
</feature>
<dbReference type="Proteomes" id="UP000221165">
    <property type="component" value="Unassembled WGS sequence"/>
</dbReference>
<protein>
    <submittedName>
        <fullName evidence="2">Uncharacterized protein</fullName>
    </submittedName>
</protein>
<evidence type="ECO:0000313" key="2">
    <source>
        <dbReference type="EMBL" id="PHJ20363.1"/>
    </source>
</evidence>
<accession>A0A2C6KWN1</accession>
<feature type="compositionally biased region" description="Low complexity" evidence="1">
    <location>
        <begin position="901"/>
        <end position="911"/>
    </location>
</feature>
<name>A0A2C6KWN1_9APIC</name>
<feature type="compositionally biased region" description="Low complexity" evidence="1">
    <location>
        <begin position="583"/>
        <end position="593"/>
    </location>
</feature>
<feature type="region of interest" description="Disordered" evidence="1">
    <location>
        <begin position="199"/>
        <end position="667"/>
    </location>
</feature>
<proteinExistence type="predicted"/>
<dbReference type="GeneID" id="94429182"/>
<feature type="compositionally biased region" description="Low complexity" evidence="1">
    <location>
        <begin position="754"/>
        <end position="765"/>
    </location>
</feature>
<feature type="compositionally biased region" description="Gly residues" evidence="1">
    <location>
        <begin position="228"/>
        <end position="238"/>
    </location>
</feature>
<feature type="region of interest" description="Disordered" evidence="1">
    <location>
        <begin position="1"/>
        <end position="187"/>
    </location>
</feature>
<feature type="compositionally biased region" description="Low complexity" evidence="1">
    <location>
        <begin position="178"/>
        <end position="187"/>
    </location>
</feature>